<evidence type="ECO:0000313" key="6">
    <source>
        <dbReference type="Proteomes" id="UP000000486"/>
    </source>
</evidence>
<keyword evidence="1" id="KW-0812">Transmembrane</keyword>
<name>A0A0E0UT43_LISMM</name>
<dbReference type="InterPro" id="IPR021759">
    <property type="entry name" value="WxLIP_HBD"/>
</dbReference>
<feature type="transmembrane region" description="Helical" evidence="1">
    <location>
        <begin position="312"/>
        <end position="332"/>
    </location>
</feature>
<dbReference type="KEGG" id="lmq:LMM7_0616"/>
<protein>
    <submittedName>
        <fullName evidence="5">Putative secreted protein</fullName>
    </submittedName>
</protein>
<dbReference type="HOGENOM" id="CLU_051987_2_0_9"/>
<dbReference type="Proteomes" id="UP000000486">
    <property type="component" value="Chromosome"/>
</dbReference>
<feature type="domain" description="WxL Interacting Protein peptidoglycan binding" evidence="3">
    <location>
        <begin position="33"/>
        <end position="156"/>
    </location>
</feature>
<feature type="signal peptide" evidence="2">
    <location>
        <begin position="1"/>
        <end position="26"/>
    </location>
</feature>
<evidence type="ECO:0000259" key="3">
    <source>
        <dbReference type="Pfam" id="PF06030"/>
    </source>
</evidence>
<gene>
    <name evidence="5" type="ordered locus">LMM7_0616</name>
</gene>
<reference evidence="5 6" key="1">
    <citation type="journal article" date="2011" name="J. Bacteriol.">
        <title>Genome sequence of the nonpathogenic Listeria monocytogenes serovar 4a strain M7.</title>
        <authorList>
            <person name="Chen J."/>
            <person name="Xia Y."/>
            <person name="Cheng C."/>
            <person name="Fang C."/>
            <person name="Shan Y."/>
            <person name="Jin G."/>
            <person name="Fang W."/>
        </authorList>
    </citation>
    <scope>NUCLEOTIDE SEQUENCE [LARGE SCALE GENOMIC DNA]</scope>
    <source>
        <strain evidence="5 6">M7</strain>
    </source>
</reference>
<dbReference type="AlphaFoldDB" id="A0A0E0UT43"/>
<evidence type="ECO:0000256" key="1">
    <source>
        <dbReference type="SAM" id="Phobius"/>
    </source>
</evidence>
<organism evidence="5 6">
    <name type="scientific">Listeria monocytogenes serotype 4a (strain M7)</name>
    <dbReference type="NCBI Taxonomy" id="1030009"/>
    <lineage>
        <taxon>Bacteria</taxon>
        <taxon>Bacillati</taxon>
        <taxon>Bacillota</taxon>
        <taxon>Bacilli</taxon>
        <taxon>Bacillales</taxon>
        <taxon>Listeriaceae</taxon>
        <taxon>Listeria</taxon>
    </lineage>
</organism>
<feature type="domain" description="WxL Interacting Protein host binding" evidence="4">
    <location>
        <begin position="166"/>
        <end position="300"/>
    </location>
</feature>
<dbReference type="Pfam" id="PF06030">
    <property type="entry name" value="WxLIP_PGBD"/>
    <property type="match status" value="1"/>
</dbReference>
<dbReference type="RefSeq" id="WP_012581837.1">
    <property type="nucleotide sequence ID" value="NC_017537.1"/>
</dbReference>
<dbReference type="Pfam" id="PF11797">
    <property type="entry name" value="WxLIP_HBD"/>
    <property type="match status" value="1"/>
</dbReference>
<feature type="chain" id="PRO_5002374376" evidence="2">
    <location>
        <begin position="27"/>
        <end position="341"/>
    </location>
</feature>
<keyword evidence="1" id="KW-1133">Transmembrane helix</keyword>
<dbReference type="PATRIC" id="fig|1030009.3.peg.607"/>
<evidence type="ECO:0000313" key="5">
    <source>
        <dbReference type="EMBL" id="AEH91622.1"/>
    </source>
</evidence>
<keyword evidence="1" id="KW-0472">Membrane</keyword>
<evidence type="ECO:0000259" key="4">
    <source>
        <dbReference type="Pfam" id="PF11797"/>
    </source>
</evidence>
<accession>A0A0E0UT43</accession>
<sequence length="341" mass="38483">MKKSFLSLLFIIPLLVTCSNFTEARAAEGDVGYSVQAHIPANQIDKRQTYFDLKMQPNQKQTVEIDVMNSSNEEIQVEAAINYASTNRTGVIDYTKNDLTKKDKSLEYPLPELAKIPDDQKLLTIPVNGKKTVRVMIEMPAESIDGVVLGAVEFKKKNTKETKKTKGVSLKNEYSYIVGMQLAETDKQVKPHMNLLSIKPALLNYHTAIVANLQNDQPVILENLSIDAKVYQQNSDKLLYQTKKANMKMAPNSNFDFGIDLENQPLKEGKYRLKMTATNGVETWSWDEAFTIGKEGQNLNKEAVNLEKTNTWLYVAIAAGVVLIALIIILVIRKRRQKQEK</sequence>
<dbReference type="InterPro" id="IPR010317">
    <property type="entry name" value="WxLIP_PGBD"/>
</dbReference>
<dbReference type="EMBL" id="CP002816">
    <property type="protein sequence ID" value="AEH91622.1"/>
    <property type="molecule type" value="Genomic_DNA"/>
</dbReference>
<evidence type="ECO:0000256" key="2">
    <source>
        <dbReference type="SAM" id="SignalP"/>
    </source>
</evidence>
<proteinExistence type="predicted"/>
<keyword evidence="2" id="KW-0732">Signal</keyword>